<dbReference type="PANTHER" id="PTHR11985:SF35">
    <property type="entry name" value="ANAEROBIC GLYCEROL-3-PHOSPHATE DEHYDROGENASE SUBUNIT A"/>
    <property type="match status" value="1"/>
</dbReference>
<gene>
    <name evidence="9" type="primary">glpA</name>
    <name evidence="9" type="ordered locus">azo2750</name>
</gene>
<dbReference type="InterPro" id="IPR038299">
    <property type="entry name" value="DAO_C_sf"/>
</dbReference>
<dbReference type="InterPro" id="IPR036188">
    <property type="entry name" value="FAD/NAD-bd_sf"/>
</dbReference>
<evidence type="ECO:0000256" key="1">
    <source>
        <dbReference type="ARBA" id="ARBA00001974"/>
    </source>
</evidence>
<dbReference type="eggNOG" id="COG0578">
    <property type="taxonomic scope" value="Bacteria"/>
</dbReference>
<organism evidence="9 10">
    <name type="scientific">Azoarcus sp. (strain BH72)</name>
    <dbReference type="NCBI Taxonomy" id="418699"/>
    <lineage>
        <taxon>Bacteria</taxon>
        <taxon>Pseudomonadati</taxon>
        <taxon>Pseudomonadota</taxon>
        <taxon>Betaproteobacteria</taxon>
        <taxon>Rhodocyclales</taxon>
        <taxon>Zoogloeaceae</taxon>
        <taxon>Azoarcus</taxon>
    </lineage>
</organism>
<dbReference type="Gene3D" id="3.50.50.60">
    <property type="entry name" value="FAD/NAD(P)-binding domain"/>
    <property type="match status" value="1"/>
</dbReference>
<dbReference type="GO" id="GO:0006071">
    <property type="term" value="P:glycerol metabolic process"/>
    <property type="evidence" value="ECO:0007669"/>
    <property type="project" value="UniProtKB-KW"/>
</dbReference>
<dbReference type="InterPro" id="IPR006076">
    <property type="entry name" value="FAD-dep_OxRdtase"/>
</dbReference>
<dbReference type="HOGENOM" id="CLU_015740_4_1_4"/>
<dbReference type="PRINTS" id="PR01001">
    <property type="entry name" value="FADG3PDH"/>
</dbReference>
<accession>A1K961</accession>
<reference evidence="9 10" key="1">
    <citation type="journal article" date="2006" name="Nat. Biotechnol.">
        <title>Complete genome of the mutualistic, N2-fixing grass endophyte Azoarcus sp. strain BH72.</title>
        <authorList>
            <person name="Krause A."/>
            <person name="Ramakumar A."/>
            <person name="Bartels D."/>
            <person name="Battistoni F."/>
            <person name="Bekel T."/>
            <person name="Boch J."/>
            <person name="Boehm M."/>
            <person name="Friedrich F."/>
            <person name="Hurek T."/>
            <person name="Krause L."/>
            <person name="Linke B."/>
            <person name="McHardy A.C."/>
            <person name="Sarkar A."/>
            <person name="Schneiker S."/>
            <person name="Syed A.A."/>
            <person name="Thauer R."/>
            <person name="Vorhoelter F.-J."/>
            <person name="Weidner S."/>
            <person name="Puehler A."/>
            <person name="Reinhold-Hurek B."/>
            <person name="Kaiser O."/>
            <person name="Goesmann A."/>
        </authorList>
    </citation>
    <scope>NUCLEOTIDE SEQUENCE [LARGE SCALE GENOMIC DNA]</scope>
    <source>
        <strain evidence="9 10">BH72</strain>
    </source>
</reference>
<keyword evidence="5" id="KW-0274">FAD</keyword>
<dbReference type="Pfam" id="PF01266">
    <property type="entry name" value="DAO"/>
    <property type="match status" value="1"/>
</dbReference>
<evidence type="ECO:0000313" key="10">
    <source>
        <dbReference type="Proteomes" id="UP000002588"/>
    </source>
</evidence>
<dbReference type="InterPro" id="IPR031656">
    <property type="entry name" value="DAO_C"/>
</dbReference>
<comment type="similarity">
    <text evidence="2">Belongs to the FAD-dependent glycerol-3-phosphate dehydrogenase family.</text>
</comment>
<dbReference type="EC" id="1.1.99.5" evidence="9"/>
<dbReference type="SUPFAM" id="SSF51905">
    <property type="entry name" value="FAD/NAD(P)-binding domain"/>
    <property type="match status" value="1"/>
</dbReference>
<evidence type="ECO:0000256" key="4">
    <source>
        <dbReference type="ARBA" id="ARBA00022798"/>
    </source>
</evidence>
<dbReference type="PROSITE" id="PS00978">
    <property type="entry name" value="FAD_G3PDH_2"/>
    <property type="match status" value="1"/>
</dbReference>
<dbReference type="GO" id="GO:0004368">
    <property type="term" value="F:glycerol-3-phosphate dehydrogenase (quinone) activity"/>
    <property type="evidence" value="ECO:0007669"/>
    <property type="project" value="InterPro"/>
</dbReference>
<evidence type="ECO:0000256" key="2">
    <source>
        <dbReference type="ARBA" id="ARBA00007330"/>
    </source>
</evidence>
<feature type="domain" description="FAD dependent oxidoreductase" evidence="7">
    <location>
        <begin position="23"/>
        <end position="379"/>
    </location>
</feature>
<keyword evidence="3" id="KW-0285">Flavoprotein</keyword>
<dbReference type="InterPro" id="IPR000447">
    <property type="entry name" value="G3P_DH_FAD-dep"/>
</dbReference>
<comment type="cofactor">
    <cofactor evidence="1">
        <name>FAD</name>
        <dbReference type="ChEBI" id="CHEBI:57692"/>
    </cofactor>
</comment>
<dbReference type="Pfam" id="PF16901">
    <property type="entry name" value="DAO_C"/>
    <property type="match status" value="1"/>
</dbReference>
<dbReference type="Gene3D" id="1.10.8.870">
    <property type="entry name" value="Alpha-glycerophosphate oxidase, cap domain"/>
    <property type="match status" value="1"/>
</dbReference>
<feature type="domain" description="Alpha-glycerophosphate oxidase C-terminal" evidence="8">
    <location>
        <begin position="420"/>
        <end position="498"/>
    </location>
</feature>
<name>A1K961_AZOSB</name>
<sequence length="529" mass="55693">MSGPPGQSRAALLARLRADPVWDVLVVGGGASGLGCAVDAAARGYQVALVEARDFAQGTSSRSTKLIHGGVRYLAQGRLGLVREALHERARLLENAPHLVRPLRFVVPARRWSELATVGAGLGLYDLLAGRGGIGRSRLLGAAETRAALPGVKADGLCGGVAYWDAQFDDARLALALARTLADLGGVPLNHCALERLLIEDGVIRGAVVRDTERAEPFALRARVVINATGVWSDQVRRLANPAAPATLRPSQGVHLVVDRAFLPGRQALLVPRTEDGRVLFMIPWQDRLLLGTTDTARADLPLEPEALPGEVDFILSTAARYLERAPGRADVLSVFAGLRPLLESAAARNSGELSREHVVEVSAQGLVSMLGGKWTTYRSMAADAVDAAIEWAGLPARPCATASLRLHGAAAPRGDRLDAYGSDLSGLESLPGAGRVLVEGLDLTEAEVRHAARAEWARGVEDVLARRHRALFLDATLAACAAPAVAQILAAELGRDEGWVAAQTDAFHALASAYGASLSRACAAARSG</sequence>
<keyword evidence="4" id="KW-0319">Glycerol metabolism</keyword>
<keyword evidence="6 9" id="KW-0560">Oxidoreductase</keyword>
<dbReference type="EMBL" id="AM406670">
    <property type="protein sequence ID" value="CAL95366.1"/>
    <property type="molecule type" value="Genomic_DNA"/>
</dbReference>
<evidence type="ECO:0000259" key="8">
    <source>
        <dbReference type="Pfam" id="PF16901"/>
    </source>
</evidence>
<dbReference type="Proteomes" id="UP000002588">
    <property type="component" value="Chromosome"/>
</dbReference>
<dbReference type="KEGG" id="azo:azo2750"/>
<dbReference type="STRING" id="62928.azo2750"/>
<dbReference type="PANTHER" id="PTHR11985">
    <property type="entry name" value="GLYCEROL-3-PHOSPHATE DEHYDROGENASE"/>
    <property type="match status" value="1"/>
</dbReference>
<proteinExistence type="inferred from homology"/>
<evidence type="ECO:0000256" key="5">
    <source>
        <dbReference type="ARBA" id="ARBA00022827"/>
    </source>
</evidence>
<dbReference type="GO" id="GO:0046168">
    <property type="term" value="P:glycerol-3-phosphate catabolic process"/>
    <property type="evidence" value="ECO:0007669"/>
    <property type="project" value="TreeGrafter"/>
</dbReference>
<dbReference type="RefSeq" id="WP_011766476.1">
    <property type="nucleotide sequence ID" value="NC_008702.1"/>
</dbReference>
<keyword evidence="10" id="KW-1185">Reference proteome</keyword>
<evidence type="ECO:0000259" key="7">
    <source>
        <dbReference type="Pfam" id="PF01266"/>
    </source>
</evidence>
<dbReference type="Gene3D" id="3.30.9.10">
    <property type="entry name" value="D-Amino Acid Oxidase, subunit A, domain 2"/>
    <property type="match status" value="1"/>
</dbReference>
<evidence type="ECO:0000313" key="9">
    <source>
        <dbReference type="EMBL" id="CAL95366.1"/>
    </source>
</evidence>
<protein>
    <submittedName>
        <fullName evidence="9">Glycerol-3-phosphate dehydrogenase</fullName>
        <ecNumber evidence="9">1.1.99.5</ecNumber>
    </submittedName>
</protein>
<dbReference type="AlphaFoldDB" id="A1K961"/>
<evidence type="ECO:0000256" key="3">
    <source>
        <dbReference type="ARBA" id="ARBA00022630"/>
    </source>
</evidence>
<evidence type="ECO:0000256" key="6">
    <source>
        <dbReference type="ARBA" id="ARBA00023002"/>
    </source>
</evidence>